<evidence type="ECO:0000256" key="3">
    <source>
        <dbReference type="SAM" id="SignalP"/>
    </source>
</evidence>
<dbReference type="Proteomes" id="UP000248764">
    <property type="component" value="Unassembled WGS sequence"/>
</dbReference>
<keyword evidence="2" id="KW-1133">Transmembrane helix</keyword>
<feature type="signal peptide" evidence="3">
    <location>
        <begin position="1"/>
        <end position="36"/>
    </location>
</feature>
<dbReference type="RefSeq" id="WP_111257230.1">
    <property type="nucleotide sequence ID" value="NZ_POTW01000076.1"/>
</dbReference>
<feature type="region of interest" description="Disordered" evidence="1">
    <location>
        <begin position="743"/>
        <end position="841"/>
    </location>
</feature>
<organism evidence="4 5">
    <name type="scientific">Jiangella anatolica</name>
    <dbReference type="NCBI Taxonomy" id="2670374"/>
    <lineage>
        <taxon>Bacteria</taxon>
        <taxon>Bacillati</taxon>
        <taxon>Actinomycetota</taxon>
        <taxon>Actinomycetes</taxon>
        <taxon>Jiangellales</taxon>
        <taxon>Jiangellaceae</taxon>
        <taxon>Jiangella</taxon>
    </lineage>
</organism>
<evidence type="ECO:0000313" key="5">
    <source>
        <dbReference type="Proteomes" id="UP000248764"/>
    </source>
</evidence>
<reference evidence="4 5" key="1">
    <citation type="submission" date="2018-01" db="EMBL/GenBank/DDBJ databases">
        <title>Draft genome sequence of Jiangella sp. GTF31.</title>
        <authorList>
            <person name="Sahin N."/>
            <person name="Ay H."/>
            <person name="Saygin H."/>
        </authorList>
    </citation>
    <scope>NUCLEOTIDE SEQUENCE [LARGE SCALE GENOMIC DNA]</scope>
    <source>
        <strain evidence="4 5">GTF31</strain>
    </source>
</reference>
<keyword evidence="2" id="KW-0812">Transmembrane</keyword>
<keyword evidence="3" id="KW-0732">Signal</keyword>
<dbReference type="PROSITE" id="PS51257">
    <property type="entry name" value="PROKAR_LIPOPROTEIN"/>
    <property type="match status" value="1"/>
</dbReference>
<dbReference type="SUPFAM" id="SSF53850">
    <property type="entry name" value="Periplasmic binding protein-like II"/>
    <property type="match status" value="1"/>
</dbReference>
<feature type="chain" id="PRO_5016071907" description="PBP domain-containing protein" evidence="3">
    <location>
        <begin position="37"/>
        <end position="874"/>
    </location>
</feature>
<evidence type="ECO:0000256" key="1">
    <source>
        <dbReference type="SAM" id="MobiDB-lite"/>
    </source>
</evidence>
<feature type="compositionally biased region" description="Low complexity" evidence="1">
    <location>
        <begin position="778"/>
        <end position="809"/>
    </location>
</feature>
<feature type="transmembrane region" description="Helical" evidence="2">
    <location>
        <begin position="845"/>
        <end position="865"/>
    </location>
</feature>
<protein>
    <recommendedName>
        <fullName evidence="6">PBP domain-containing protein</fullName>
    </recommendedName>
</protein>
<accession>A0A2W2BYS2</accession>
<proteinExistence type="predicted"/>
<evidence type="ECO:0000313" key="4">
    <source>
        <dbReference type="EMBL" id="PZF80767.1"/>
    </source>
</evidence>
<keyword evidence="5" id="KW-1185">Reference proteome</keyword>
<gene>
    <name evidence="4" type="ORF">C1I92_24310</name>
</gene>
<evidence type="ECO:0008006" key="6">
    <source>
        <dbReference type="Google" id="ProtNLM"/>
    </source>
</evidence>
<name>A0A2W2BYS2_9ACTN</name>
<dbReference type="AlphaFoldDB" id="A0A2W2BYS2"/>
<dbReference type="Gene3D" id="3.40.190.10">
    <property type="entry name" value="Periplasmic binding protein-like II"/>
    <property type="match status" value="1"/>
</dbReference>
<comment type="caution">
    <text evidence="4">The sequence shown here is derived from an EMBL/GenBank/DDBJ whole genome shotgun (WGS) entry which is preliminary data.</text>
</comment>
<dbReference type="EMBL" id="POTW01000076">
    <property type="protein sequence ID" value="PZF80767.1"/>
    <property type="molecule type" value="Genomic_DNA"/>
</dbReference>
<evidence type="ECO:0000256" key="2">
    <source>
        <dbReference type="SAM" id="Phobius"/>
    </source>
</evidence>
<keyword evidence="2" id="KW-0472">Membrane</keyword>
<sequence length="874" mass="91417">MKVSPALRIRTVSAALALVAGAGLLACQPATPPANAATADDLSDSARTYAWSEGIVGADDSIVAPRDPDHPMYEDFADLEVTVSQTEDVRAQSVQVTWSGGVPTVITSGGNQPAAGYLQLMQCWGDENAGPDPETCVWGADGLPGTASMPGDTGLRSLATAPADPLLDEDTLAGYLDPTINRHRVPFLAASADEPVWDPVSYYDRWTTNEFRLGMTRADGTGERHFTLQDGTEASHLGCGRTLEDGEVRDCWLVVVPRGTHEVDGFAVTDDPTGTSMLRTSPLSPTNWAQRIQVRLDFAPIGLFCPIEAAQRPTIGSDFMGAAMYSWQRALCADDGAVYGFTPAGDSTARETVAGGLPGNPGLGFTSAPVTESDGPAPVVHAPVAISGLAIGFNLVAPDGERIDELRLTPLLVAKLLTQTYWRDLPGLPAPPPAGQPDERPEWIRANPETVLDDPGFQQLNPDVDPGVFRLHASNLLKVPVEPSDAVRDLWRWIFHDEEAAAWLRGEPDENGIRVNPVLGEVLTGHLEAGTAPDFVPRDVEYCFEVLSEEDESARRPRYCSLDLLPYTNGFEDGARRNSIFETNFWAYDPNAVPPSGQGRGWYSRPEPRPSGAALTITDSVSAAQYGIGTAALLNAAGEFVAPTEAGIAAGVEAMLPGDEIESVLQVDPEAADPAAYPLPAVTYAAVRVEQEDEALADYSTFLEHAAGAGQTPGWSPGELPEGYLPLPEYMREQTLAVAAQLVQEDPVEKPPGLTPGGRGEDGEDPPPGGDASGGPGSDPAGNGAPGSGDAPDPASLSPAGDDPTGGTAPPAPGGGTENPAPPSGDDDVLVAQSTPGEPVGPMQYALLVVLIVGLAGALAGPALLRLGPRAPAG</sequence>